<comment type="caution">
    <text evidence="5">The sequence shown here is derived from an EMBL/GenBank/DDBJ whole genome shotgun (WGS) entry which is preliminary data.</text>
</comment>
<feature type="domain" description="Exocyst complex subunit Exo70 C-terminal" evidence="4">
    <location>
        <begin position="78"/>
        <end position="156"/>
    </location>
</feature>
<gene>
    <name evidence="5" type="ORF">CQW23_06022</name>
</gene>
<dbReference type="GO" id="GO:0005546">
    <property type="term" value="F:phosphatidylinositol-4,5-bisphosphate binding"/>
    <property type="evidence" value="ECO:0007669"/>
    <property type="project" value="InterPro"/>
</dbReference>
<sequence length="158" mass="18229">MSARVYVMPHHVALSTLLVTSLAMSSIAYIIDSTYTKALDKVMHANPLQPPCHPSSIRVKLLRYFFNHWSVFHKYTAVTMFTFPEMVAKYKKLSLEKMFCILDMYDSISELWSEIEMIFRFDSTSVVKSQAMIAMTKLRDAARAMLSEFESAVKTHQK</sequence>
<comment type="similarity">
    <text evidence="1 3">Belongs to the EXO70 family.</text>
</comment>
<dbReference type="PANTHER" id="PTHR12542:SF119">
    <property type="entry name" value="EXOCYST SUBUNIT EXO70 FAMILY PROTEIN"/>
    <property type="match status" value="1"/>
</dbReference>
<proteinExistence type="inferred from homology"/>
<keyword evidence="3" id="KW-0268">Exocytosis</keyword>
<dbReference type="GO" id="GO:0000145">
    <property type="term" value="C:exocyst"/>
    <property type="evidence" value="ECO:0007669"/>
    <property type="project" value="InterPro"/>
</dbReference>
<dbReference type="InterPro" id="IPR004140">
    <property type="entry name" value="Exo70"/>
</dbReference>
<keyword evidence="3" id="KW-0653">Protein transport</keyword>
<dbReference type="Gene3D" id="1.20.1280.170">
    <property type="entry name" value="Exocyst complex component Exo70"/>
    <property type="match status" value="1"/>
</dbReference>
<evidence type="ECO:0000256" key="1">
    <source>
        <dbReference type="ARBA" id="ARBA00006756"/>
    </source>
</evidence>
<name>A0A2G2X279_CAPBA</name>
<evidence type="ECO:0000256" key="3">
    <source>
        <dbReference type="RuleBase" id="RU365026"/>
    </source>
</evidence>
<keyword evidence="6" id="KW-1185">Reference proteome</keyword>
<dbReference type="InterPro" id="IPR016159">
    <property type="entry name" value="Cullin_repeat-like_dom_sf"/>
</dbReference>
<evidence type="ECO:0000313" key="5">
    <source>
        <dbReference type="EMBL" id="PHT51560.1"/>
    </source>
</evidence>
<evidence type="ECO:0000259" key="4">
    <source>
        <dbReference type="Pfam" id="PF03081"/>
    </source>
</evidence>
<dbReference type="InterPro" id="IPR046364">
    <property type="entry name" value="Exo70_C"/>
</dbReference>
<evidence type="ECO:0000256" key="2">
    <source>
        <dbReference type="ARBA" id="ARBA00022448"/>
    </source>
</evidence>
<keyword evidence="2 3" id="KW-0813">Transport</keyword>
<dbReference type="STRING" id="33114.A0A2G2X279"/>
<reference evidence="5 6" key="1">
    <citation type="journal article" date="2017" name="Genome Biol.">
        <title>New reference genome sequences of hot pepper reveal the massive evolution of plant disease-resistance genes by retroduplication.</title>
        <authorList>
            <person name="Kim S."/>
            <person name="Park J."/>
            <person name="Yeom S.I."/>
            <person name="Kim Y.M."/>
            <person name="Seo E."/>
            <person name="Kim K.T."/>
            <person name="Kim M.S."/>
            <person name="Lee J.M."/>
            <person name="Cheong K."/>
            <person name="Shin H.S."/>
            <person name="Kim S.B."/>
            <person name="Han K."/>
            <person name="Lee J."/>
            <person name="Park M."/>
            <person name="Lee H.A."/>
            <person name="Lee H.Y."/>
            <person name="Lee Y."/>
            <person name="Oh S."/>
            <person name="Lee J.H."/>
            <person name="Choi E."/>
            <person name="Choi E."/>
            <person name="Lee S.E."/>
            <person name="Jeon J."/>
            <person name="Kim H."/>
            <person name="Choi G."/>
            <person name="Song H."/>
            <person name="Lee J."/>
            <person name="Lee S.C."/>
            <person name="Kwon J.K."/>
            <person name="Lee H.Y."/>
            <person name="Koo N."/>
            <person name="Hong Y."/>
            <person name="Kim R.W."/>
            <person name="Kang W.H."/>
            <person name="Huh J.H."/>
            <person name="Kang B.C."/>
            <person name="Yang T.J."/>
            <person name="Lee Y.H."/>
            <person name="Bennetzen J.L."/>
            <person name="Choi D."/>
        </authorList>
    </citation>
    <scope>NUCLEOTIDE SEQUENCE [LARGE SCALE GENOMIC DNA]</scope>
    <source>
        <strain evidence="6">cv. PBC81</strain>
    </source>
</reference>
<dbReference type="EMBL" id="MLFT02000003">
    <property type="protein sequence ID" value="PHT51560.1"/>
    <property type="molecule type" value="Genomic_DNA"/>
</dbReference>
<dbReference type="Proteomes" id="UP000224567">
    <property type="component" value="Unassembled WGS sequence"/>
</dbReference>
<organism evidence="5 6">
    <name type="scientific">Capsicum baccatum</name>
    <name type="common">Peruvian pepper</name>
    <dbReference type="NCBI Taxonomy" id="33114"/>
    <lineage>
        <taxon>Eukaryota</taxon>
        <taxon>Viridiplantae</taxon>
        <taxon>Streptophyta</taxon>
        <taxon>Embryophyta</taxon>
        <taxon>Tracheophyta</taxon>
        <taxon>Spermatophyta</taxon>
        <taxon>Magnoliopsida</taxon>
        <taxon>eudicotyledons</taxon>
        <taxon>Gunneridae</taxon>
        <taxon>Pentapetalae</taxon>
        <taxon>asterids</taxon>
        <taxon>lamiids</taxon>
        <taxon>Solanales</taxon>
        <taxon>Solanaceae</taxon>
        <taxon>Solanoideae</taxon>
        <taxon>Capsiceae</taxon>
        <taxon>Capsicum</taxon>
    </lineage>
</organism>
<comment type="function">
    <text evidence="3">Component of the exocyst complex.</text>
</comment>
<dbReference type="SUPFAM" id="SSF74788">
    <property type="entry name" value="Cullin repeat-like"/>
    <property type="match status" value="1"/>
</dbReference>
<accession>A0A2G2X279</accession>
<dbReference type="AlphaFoldDB" id="A0A2G2X279"/>
<evidence type="ECO:0000313" key="6">
    <source>
        <dbReference type="Proteomes" id="UP000224567"/>
    </source>
</evidence>
<protein>
    <recommendedName>
        <fullName evidence="3">Exocyst subunit Exo70 family protein</fullName>
    </recommendedName>
</protein>
<dbReference type="PANTHER" id="PTHR12542">
    <property type="entry name" value="EXOCYST COMPLEX PROTEIN EXO70"/>
    <property type="match status" value="1"/>
</dbReference>
<dbReference type="Pfam" id="PF03081">
    <property type="entry name" value="Exo70_C"/>
    <property type="match status" value="1"/>
</dbReference>
<dbReference type="GO" id="GO:0015031">
    <property type="term" value="P:protein transport"/>
    <property type="evidence" value="ECO:0007669"/>
    <property type="project" value="UniProtKB-KW"/>
</dbReference>
<dbReference type="GO" id="GO:0006887">
    <property type="term" value="P:exocytosis"/>
    <property type="evidence" value="ECO:0007669"/>
    <property type="project" value="UniProtKB-KW"/>
</dbReference>
<reference evidence="6" key="2">
    <citation type="journal article" date="2017" name="J. Anim. Genet.">
        <title>Multiple reference genome sequences of hot pepper reveal the massive evolution of plant disease resistance genes by retroduplication.</title>
        <authorList>
            <person name="Kim S."/>
            <person name="Park J."/>
            <person name="Yeom S.-I."/>
            <person name="Kim Y.-M."/>
            <person name="Seo E."/>
            <person name="Kim K.-T."/>
            <person name="Kim M.-S."/>
            <person name="Lee J.M."/>
            <person name="Cheong K."/>
            <person name="Shin H.-S."/>
            <person name="Kim S.-B."/>
            <person name="Han K."/>
            <person name="Lee J."/>
            <person name="Park M."/>
            <person name="Lee H.-A."/>
            <person name="Lee H.-Y."/>
            <person name="Lee Y."/>
            <person name="Oh S."/>
            <person name="Lee J.H."/>
            <person name="Choi E."/>
            <person name="Choi E."/>
            <person name="Lee S.E."/>
            <person name="Jeon J."/>
            <person name="Kim H."/>
            <person name="Choi G."/>
            <person name="Song H."/>
            <person name="Lee J."/>
            <person name="Lee S.-C."/>
            <person name="Kwon J.-K."/>
            <person name="Lee H.-Y."/>
            <person name="Koo N."/>
            <person name="Hong Y."/>
            <person name="Kim R.W."/>
            <person name="Kang W.-H."/>
            <person name="Huh J.H."/>
            <person name="Kang B.-C."/>
            <person name="Yang T.-J."/>
            <person name="Lee Y.-H."/>
            <person name="Bennetzen J.L."/>
            <person name="Choi D."/>
        </authorList>
    </citation>
    <scope>NUCLEOTIDE SEQUENCE [LARGE SCALE GENOMIC DNA]</scope>
    <source>
        <strain evidence="6">cv. PBC81</strain>
    </source>
</reference>
<dbReference type="OrthoDB" id="1922221at2759"/>